<comment type="caution">
    <text evidence="1">The sequence shown here is derived from an EMBL/GenBank/DDBJ whole genome shotgun (WGS) entry which is preliminary data.</text>
</comment>
<protein>
    <submittedName>
        <fullName evidence="1">Uncharacterized protein</fullName>
    </submittedName>
</protein>
<proteinExistence type="predicted"/>
<organism evidence="1 2">
    <name type="scientific">Thelephora ganbajun</name>
    <name type="common">Ganba fungus</name>
    <dbReference type="NCBI Taxonomy" id="370292"/>
    <lineage>
        <taxon>Eukaryota</taxon>
        <taxon>Fungi</taxon>
        <taxon>Dikarya</taxon>
        <taxon>Basidiomycota</taxon>
        <taxon>Agaricomycotina</taxon>
        <taxon>Agaricomycetes</taxon>
        <taxon>Thelephorales</taxon>
        <taxon>Thelephoraceae</taxon>
        <taxon>Thelephora</taxon>
    </lineage>
</organism>
<reference evidence="1" key="1">
    <citation type="submission" date="2019-10" db="EMBL/GenBank/DDBJ databases">
        <authorList>
            <consortium name="DOE Joint Genome Institute"/>
            <person name="Kuo A."/>
            <person name="Miyauchi S."/>
            <person name="Kiss E."/>
            <person name="Drula E."/>
            <person name="Kohler A."/>
            <person name="Sanchez-Garcia M."/>
            <person name="Andreopoulos B."/>
            <person name="Barry K.W."/>
            <person name="Bonito G."/>
            <person name="Buee M."/>
            <person name="Carver A."/>
            <person name="Chen C."/>
            <person name="Cichocki N."/>
            <person name="Clum A."/>
            <person name="Culley D."/>
            <person name="Crous P.W."/>
            <person name="Fauchery L."/>
            <person name="Girlanda M."/>
            <person name="Hayes R."/>
            <person name="Keri Z."/>
            <person name="Labutti K."/>
            <person name="Lipzen A."/>
            <person name="Lombard V."/>
            <person name="Magnuson J."/>
            <person name="Maillard F."/>
            <person name="Morin E."/>
            <person name="Murat C."/>
            <person name="Nolan M."/>
            <person name="Ohm R."/>
            <person name="Pangilinan J."/>
            <person name="Pereira M."/>
            <person name="Perotto S."/>
            <person name="Peter M."/>
            <person name="Riley R."/>
            <person name="Sitrit Y."/>
            <person name="Stielow B."/>
            <person name="Szollosi G."/>
            <person name="Zifcakova L."/>
            <person name="Stursova M."/>
            <person name="Spatafora J.W."/>
            <person name="Tedersoo L."/>
            <person name="Vaario L.-M."/>
            <person name="Yamada A."/>
            <person name="Yan M."/>
            <person name="Wang P."/>
            <person name="Xu J."/>
            <person name="Bruns T."/>
            <person name="Baldrian P."/>
            <person name="Vilgalys R."/>
            <person name="Henrissat B."/>
            <person name="Grigoriev I.V."/>
            <person name="Hibbett D."/>
            <person name="Nagy L.G."/>
            <person name="Martin F.M."/>
        </authorList>
    </citation>
    <scope>NUCLEOTIDE SEQUENCE</scope>
    <source>
        <strain evidence="1">P2</strain>
    </source>
</reference>
<sequence length="217" mass="24649">MKRWRRVTKCTVTVEKANGASIYISHVQNVRDYTFADEGVEEERDRDDGHVFSDAIALVRKLPLHWIRKFVLEDLKADEMSKPESFEIPPALVELICSDMPNLATLILTRTCVSEFLKVLTPPPPPPPTYIADLFDPDATYGPGIPCPTLKVLELQYPTWAASRHCREALELTKARKHERVPLDRVFLCFPSVQKAMVTSMSSYVDDIDVRKCNGCE</sequence>
<gene>
    <name evidence="1" type="ORF">BDM02DRAFT_3191695</name>
</gene>
<keyword evidence="2" id="KW-1185">Reference proteome</keyword>
<dbReference type="Proteomes" id="UP000886501">
    <property type="component" value="Unassembled WGS sequence"/>
</dbReference>
<evidence type="ECO:0000313" key="1">
    <source>
        <dbReference type="EMBL" id="KAF9643397.1"/>
    </source>
</evidence>
<evidence type="ECO:0000313" key="2">
    <source>
        <dbReference type="Proteomes" id="UP000886501"/>
    </source>
</evidence>
<accession>A0ACB6Z1I7</accession>
<dbReference type="EMBL" id="MU118230">
    <property type="protein sequence ID" value="KAF9643397.1"/>
    <property type="molecule type" value="Genomic_DNA"/>
</dbReference>
<name>A0ACB6Z1I7_THEGA</name>
<reference evidence="1" key="2">
    <citation type="journal article" date="2020" name="Nat. Commun.">
        <title>Large-scale genome sequencing of mycorrhizal fungi provides insights into the early evolution of symbiotic traits.</title>
        <authorList>
            <person name="Miyauchi S."/>
            <person name="Kiss E."/>
            <person name="Kuo A."/>
            <person name="Drula E."/>
            <person name="Kohler A."/>
            <person name="Sanchez-Garcia M."/>
            <person name="Morin E."/>
            <person name="Andreopoulos B."/>
            <person name="Barry K.W."/>
            <person name="Bonito G."/>
            <person name="Buee M."/>
            <person name="Carver A."/>
            <person name="Chen C."/>
            <person name="Cichocki N."/>
            <person name="Clum A."/>
            <person name="Culley D."/>
            <person name="Crous P.W."/>
            <person name="Fauchery L."/>
            <person name="Girlanda M."/>
            <person name="Hayes R.D."/>
            <person name="Keri Z."/>
            <person name="LaButti K."/>
            <person name="Lipzen A."/>
            <person name="Lombard V."/>
            <person name="Magnuson J."/>
            <person name="Maillard F."/>
            <person name="Murat C."/>
            <person name="Nolan M."/>
            <person name="Ohm R.A."/>
            <person name="Pangilinan J."/>
            <person name="Pereira M.F."/>
            <person name="Perotto S."/>
            <person name="Peter M."/>
            <person name="Pfister S."/>
            <person name="Riley R."/>
            <person name="Sitrit Y."/>
            <person name="Stielow J.B."/>
            <person name="Szollosi G."/>
            <person name="Zifcakova L."/>
            <person name="Stursova M."/>
            <person name="Spatafora J.W."/>
            <person name="Tedersoo L."/>
            <person name="Vaario L.M."/>
            <person name="Yamada A."/>
            <person name="Yan M."/>
            <person name="Wang P."/>
            <person name="Xu J."/>
            <person name="Bruns T."/>
            <person name="Baldrian P."/>
            <person name="Vilgalys R."/>
            <person name="Dunand C."/>
            <person name="Henrissat B."/>
            <person name="Grigoriev I.V."/>
            <person name="Hibbett D."/>
            <person name="Nagy L.G."/>
            <person name="Martin F.M."/>
        </authorList>
    </citation>
    <scope>NUCLEOTIDE SEQUENCE</scope>
    <source>
        <strain evidence="1">P2</strain>
    </source>
</reference>